<reference evidence="2 3" key="1">
    <citation type="submission" date="2024-08" db="EMBL/GenBank/DDBJ databases">
        <title>Insights into the chromosomal genome structure of Flemingia macrophylla.</title>
        <authorList>
            <person name="Ding Y."/>
            <person name="Zhao Y."/>
            <person name="Bi W."/>
            <person name="Wu M."/>
            <person name="Zhao G."/>
            <person name="Gong Y."/>
            <person name="Li W."/>
            <person name="Zhang P."/>
        </authorList>
    </citation>
    <scope>NUCLEOTIDE SEQUENCE [LARGE SCALE GENOMIC DNA]</scope>
    <source>
        <strain evidence="2">DYQJB</strain>
        <tissue evidence="2">Leaf</tissue>
    </source>
</reference>
<accession>A0ABD1N8G1</accession>
<keyword evidence="3" id="KW-1185">Reference proteome</keyword>
<feature type="compositionally biased region" description="Gly residues" evidence="1">
    <location>
        <begin position="15"/>
        <end position="32"/>
    </location>
</feature>
<feature type="region of interest" description="Disordered" evidence="1">
    <location>
        <begin position="1"/>
        <end position="67"/>
    </location>
</feature>
<sequence length="67" mass="6874">MASSWTDKPERRGEGGVQGFEGSGADFHGGGSNEVACWGVSNGGGEESCDLGGPWSNGTTFEEDEGF</sequence>
<evidence type="ECO:0000313" key="3">
    <source>
        <dbReference type="Proteomes" id="UP001603857"/>
    </source>
</evidence>
<dbReference type="EMBL" id="JBGMDY010000002">
    <property type="protein sequence ID" value="KAL2344400.1"/>
    <property type="molecule type" value="Genomic_DNA"/>
</dbReference>
<protein>
    <submittedName>
        <fullName evidence="2">Uncharacterized protein</fullName>
    </submittedName>
</protein>
<dbReference type="AlphaFoldDB" id="A0ABD1N8G1"/>
<evidence type="ECO:0000313" key="2">
    <source>
        <dbReference type="EMBL" id="KAL2344400.1"/>
    </source>
</evidence>
<name>A0ABD1N8G1_9FABA</name>
<proteinExistence type="predicted"/>
<evidence type="ECO:0000256" key="1">
    <source>
        <dbReference type="SAM" id="MobiDB-lite"/>
    </source>
</evidence>
<comment type="caution">
    <text evidence="2">The sequence shown here is derived from an EMBL/GenBank/DDBJ whole genome shotgun (WGS) entry which is preliminary data.</text>
</comment>
<dbReference type="Proteomes" id="UP001603857">
    <property type="component" value="Unassembled WGS sequence"/>
</dbReference>
<gene>
    <name evidence="2" type="ORF">Fmac_005685</name>
</gene>
<organism evidence="2 3">
    <name type="scientific">Flemingia macrophylla</name>
    <dbReference type="NCBI Taxonomy" id="520843"/>
    <lineage>
        <taxon>Eukaryota</taxon>
        <taxon>Viridiplantae</taxon>
        <taxon>Streptophyta</taxon>
        <taxon>Embryophyta</taxon>
        <taxon>Tracheophyta</taxon>
        <taxon>Spermatophyta</taxon>
        <taxon>Magnoliopsida</taxon>
        <taxon>eudicotyledons</taxon>
        <taxon>Gunneridae</taxon>
        <taxon>Pentapetalae</taxon>
        <taxon>rosids</taxon>
        <taxon>fabids</taxon>
        <taxon>Fabales</taxon>
        <taxon>Fabaceae</taxon>
        <taxon>Papilionoideae</taxon>
        <taxon>50 kb inversion clade</taxon>
        <taxon>NPAAA clade</taxon>
        <taxon>indigoferoid/millettioid clade</taxon>
        <taxon>Phaseoleae</taxon>
        <taxon>Flemingia</taxon>
    </lineage>
</organism>